<gene>
    <name evidence="2" type="ORF">LGH74_01900</name>
</gene>
<feature type="region of interest" description="Disordered" evidence="1">
    <location>
        <begin position="1"/>
        <end position="21"/>
    </location>
</feature>
<reference evidence="2" key="1">
    <citation type="submission" date="2021-10" db="EMBL/GenBank/DDBJ databases">
        <authorList>
            <person name="Dean J.D."/>
            <person name="Kim M.K."/>
            <person name="Newey C.N."/>
            <person name="Stoker T.S."/>
            <person name="Thompson D.W."/>
            <person name="Grose J.H."/>
        </authorList>
    </citation>
    <scope>NUCLEOTIDE SEQUENCE</scope>
    <source>
        <strain evidence="2">BT178</strain>
    </source>
</reference>
<evidence type="ECO:0000256" key="1">
    <source>
        <dbReference type="SAM" id="MobiDB-lite"/>
    </source>
</evidence>
<name>A0ABS8AMQ3_9BACT</name>
<sequence length="230" mass="25339">MSDSLLPAGPNTPNPIRRRSQLPDSEVALAALATTVAKAWQASELPELLWLTKADLAAQAEAFARHRDAADAAGDARTPQSKRLKALDQLLNAGLRYVKGYLAEAHDDETAYYGEFGIEKAHQKYGLPVGRPERVKAVTKLLAALKSHGFDKKKYGTAHWQPLLTEYQQLVEQTTETTGQRSGKVSSKSQGKKQVRKALQALIHHLKANYPDTFEAQLRAFGFQKESYGG</sequence>
<accession>A0ABS8AMQ3</accession>
<dbReference type="Proteomes" id="UP001165296">
    <property type="component" value="Unassembled WGS sequence"/>
</dbReference>
<keyword evidence="3" id="KW-1185">Reference proteome</keyword>
<protein>
    <submittedName>
        <fullName evidence="2">Uncharacterized protein</fullName>
    </submittedName>
</protein>
<evidence type="ECO:0000313" key="2">
    <source>
        <dbReference type="EMBL" id="MCB2406719.1"/>
    </source>
</evidence>
<organism evidence="2 3">
    <name type="scientific">Hymenobacter lucidus</name>
    <dbReference type="NCBI Taxonomy" id="2880930"/>
    <lineage>
        <taxon>Bacteria</taxon>
        <taxon>Pseudomonadati</taxon>
        <taxon>Bacteroidota</taxon>
        <taxon>Cytophagia</taxon>
        <taxon>Cytophagales</taxon>
        <taxon>Hymenobacteraceae</taxon>
        <taxon>Hymenobacter</taxon>
    </lineage>
</organism>
<evidence type="ECO:0000313" key="3">
    <source>
        <dbReference type="Proteomes" id="UP001165296"/>
    </source>
</evidence>
<dbReference type="EMBL" id="JAJADR010000001">
    <property type="protein sequence ID" value="MCB2406719.1"/>
    <property type="molecule type" value="Genomic_DNA"/>
</dbReference>
<proteinExistence type="predicted"/>
<comment type="caution">
    <text evidence="2">The sequence shown here is derived from an EMBL/GenBank/DDBJ whole genome shotgun (WGS) entry which is preliminary data.</text>
</comment>
<dbReference type="RefSeq" id="WP_226171062.1">
    <property type="nucleotide sequence ID" value="NZ_JAJADR010000001.1"/>
</dbReference>